<feature type="transmembrane region" description="Helical" evidence="5">
    <location>
        <begin position="53"/>
        <end position="78"/>
    </location>
</feature>
<evidence type="ECO:0000256" key="1">
    <source>
        <dbReference type="ARBA" id="ARBA00004127"/>
    </source>
</evidence>
<keyword evidence="8" id="KW-1185">Reference proteome</keyword>
<evidence type="ECO:0000256" key="3">
    <source>
        <dbReference type="ARBA" id="ARBA00022989"/>
    </source>
</evidence>
<comment type="caution">
    <text evidence="7">The sequence shown here is derived from an EMBL/GenBank/DDBJ whole genome shotgun (WGS) entry which is preliminary data.</text>
</comment>
<feature type="domain" description="DUF1232" evidence="6">
    <location>
        <begin position="32"/>
        <end position="68"/>
    </location>
</feature>
<dbReference type="Proteomes" id="UP000478546">
    <property type="component" value="Unassembled WGS sequence"/>
</dbReference>
<dbReference type="InterPro" id="IPR010652">
    <property type="entry name" value="DUF1232"/>
</dbReference>
<dbReference type="EMBL" id="JAAEAA010000002">
    <property type="protein sequence ID" value="NDK54666.1"/>
    <property type="molecule type" value="Genomic_DNA"/>
</dbReference>
<evidence type="ECO:0000259" key="6">
    <source>
        <dbReference type="Pfam" id="PF06803"/>
    </source>
</evidence>
<accession>A0A6B2H223</accession>
<organism evidence="7 8">
    <name type="scientific">Pontibacter fetidus</name>
    <dbReference type="NCBI Taxonomy" id="2700082"/>
    <lineage>
        <taxon>Bacteria</taxon>
        <taxon>Pseudomonadati</taxon>
        <taxon>Bacteroidota</taxon>
        <taxon>Cytophagia</taxon>
        <taxon>Cytophagales</taxon>
        <taxon>Hymenobacteraceae</taxon>
        <taxon>Pontibacter</taxon>
    </lineage>
</organism>
<evidence type="ECO:0000313" key="8">
    <source>
        <dbReference type="Proteomes" id="UP000478546"/>
    </source>
</evidence>
<evidence type="ECO:0000256" key="5">
    <source>
        <dbReference type="SAM" id="Phobius"/>
    </source>
</evidence>
<evidence type="ECO:0000313" key="7">
    <source>
        <dbReference type="EMBL" id="NDK54666.1"/>
    </source>
</evidence>
<comment type="subcellular location">
    <subcellularLocation>
        <location evidence="1">Endomembrane system</location>
        <topology evidence="1">Multi-pass membrane protein</topology>
    </subcellularLocation>
</comment>
<gene>
    <name evidence="7" type="ORF">GWO68_01940</name>
</gene>
<reference evidence="7 8" key="1">
    <citation type="submission" date="2020-01" db="EMBL/GenBank/DDBJ databases">
        <authorList>
            <person name="Kim M.K."/>
        </authorList>
    </citation>
    <scope>NUCLEOTIDE SEQUENCE [LARGE SCALE GENOMIC DNA]</scope>
    <source>
        <strain evidence="7 8">BT213</strain>
    </source>
</reference>
<name>A0A6B2H223_9BACT</name>
<dbReference type="Pfam" id="PF06803">
    <property type="entry name" value="DUF1232"/>
    <property type="match status" value="1"/>
</dbReference>
<protein>
    <submittedName>
        <fullName evidence="7">DUF1232 domain-containing protein</fullName>
    </submittedName>
</protein>
<evidence type="ECO:0000256" key="2">
    <source>
        <dbReference type="ARBA" id="ARBA00022692"/>
    </source>
</evidence>
<evidence type="ECO:0000256" key="4">
    <source>
        <dbReference type="ARBA" id="ARBA00023136"/>
    </source>
</evidence>
<dbReference type="RefSeq" id="WP_162344717.1">
    <property type="nucleotide sequence ID" value="NZ_JAAEAA010000002.1"/>
</dbReference>
<keyword evidence="3 5" id="KW-1133">Transmembrane helix</keyword>
<dbReference type="GO" id="GO:0012505">
    <property type="term" value="C:endomembrane system"/>
    <property type="evidence" value="ECO:0007669"/>
    <property type="project" value="UniProtKB-SubCell"/>
</dbReference>
<keyword evidence="2 5" id="KW-0812">Transmembrane</keyword>
<dbReference type="AlphaFoldDB" id="A0A6B2H223"/>
<proteinExistence type="predicted"/>
<feature type="transmembrane region" description="Helical" evidence="5">
    <location>
        <begin position="30"/>
        <end position="47"/>
    </location>
</feature>
<keyword evidence="4 5" id="KW-0472">Membrane</keyword>
<sequence>MLRKWKEIVRKLKEDIYTLYLASRDPRIPFLAKVVLVITVAYAFSPIDLVPDFIPVLGYLDDLLLLPLGIWLTIKLMPAEVLDEYRHKAREQLQRPRKVNYTMAAIIVIIWLFIGYWAYQAFVSRIK</sequence>
<feature type="transmembrane region" description="Helical" evidence="5">
    <location>
        <begin position="99"/>
        <end position="119"/>
    </location>
</feature>